<dbReference type="InterPro" id="IPR050398">
    <property type="entry name" value="HssS/ArlS-like"/>
</dbReference>
<dbReference type="RefSeq" id="WP_084274821.1">
    <property type="nucleotide sequence ID" value="NZ_AP026671.1"/>
</dbReference>
<keyword evidence="10" id="KW-0175">Coiled coil</keyword>
<proteinExistence type="predicted"/>
<evidence type="ECO:0000256" key="2">
    <source>
        <dbReference type="ARBA" id="ARBA00004141"/>
    </source>
</evidence>
<gene>
    <name evidence="14" type="ORF">SAMN05660197_0300</name>
</gene>
<evidence type="ECO:0000256" key="1">
    <source>
        <dbReference type="ARBA" id="ARBA00000085"/>
    </source>
</evidence>
<dbReference type="GO" id="GO:0016020">
    <property type="term" value="C:membrane"/>
    <property type="evidence" value="ECO:0007669"/>
    <property type="project" value="UniProtKB-SubCell"/>
</dbReference>
<keyword evidence="15" id="KW-1185">Reference proteome</keyword>
<evidence type="ECO:0000259" key="12">
    <source>
        <dbReference type="PROSITE" id="PS50109"/>
    </source>
</evidence>
<accession>A0A1W1WQR7</accession>
<keyword evidence="9 11" id="KW-0472">Membrane</keyword>
<protein>
    <recommendedName>
        <fullName evidence="3">histidine kinase</fullName>
        <ecNumber evidence="3">2.7.13.3</ecNumber>
    </recommendedName>
</protein>
<evidence type="ECO:0000313" key="15">
    <source>
        <dbReference type="Proteomes" id="UP000192602"/>
    </source>
</evidence>
<keyword evidence="4" id="KW-0597">Phosphoprotein</keyword>
<dbReference type="CDD" id="cd00075">
    <property type="entry name" value="HATPase"/>
    <property type="match status" value="1"/>
</dbReference>
<dbReference type="SUPFAM" id="SSF158472">
    <property type="entry name" value="HAMP domain-like"/>
    <property type="match status" value="1"/>
</dbReference>
<dbReference type="SUPFAM" id="SSF55874">
    <property type="entry name" value="ATPase domain of HSP90 chaperone/DNA topoisomerase II/histidine kinase"/>
    <property type="match status" value="1"/>
</dbReference>
<dbReference type="CDD" id="cd00082">
    <property type="entry name" value="HisKA"/>
    <property type="match status" value="1"/>
</dbReference>
<dbReference type="SUPFAM" id="SSF47384">
    <property type="entry name" value="Homodimeric domain of signal transducing histidine kinase"/>
    <property type="match status" value="1"/>
</dbReference>
<feature type="transmembrane region" description="Helical" evidence="11">
    <location>
        <begin position="6"/>
        <end position="27"/>
    </location>
</feature>
<name>A0A1W1WQR7_9BACT</name>
<dbReference type="PANTHER" id="PTHR45528:SF12">
    <property type="entry name" value="SENSOR HISTIDINE KINASE ARSS"/>
    <property type="match status" value="1"/>
</dbReference>
<dbReference type="InterPro" id="IPR047994">
    <property type="entry name" value="ArsS-like"/>
</dbReference>
<evidence type="ECO:0000256" key="10">
    <source>
        <dbReference type="SAM" id="Coils"/>
    </source>
</evidence>
<feature type="transmembrane region" description="Helical" evidence="11">
    <location>
        <begin position="136"/>
        <end position="158"/>
    </location>
</feature>
<keyword evidence="7 14" id="KW-0418">Kinase</keyword>
<evidence type="ECO:0000256" key="5">
    <source>
        <dbReference type="ARBA" id="ARBA00022679"/>
    </source>
</evidence>
<dbReference type="GO" id="GO:0000155">
    <property type="term" value="F:phosphorelay sensor kinase activity"/>
    <property type="evidence" value="ECO:0007669"/>
    <property type="project" value="InterPro"/>
</dbReference>
<dbReference type="InterPro" id="IPR003594">
    <property type="entry name" value="HATPase_dom"/>
</dbReference>
<comment type="subcellular location">
    <subcellularLocation>
        <location evidence="2">Membrane</location>
        <topology evidence="2">Multi-pass membrane protein</topology>
    </subcellularLocation>
</comment>
<dbReference type="InterPro" id="IPR003661">
    <property type="entry name" value="HisK_dim/P_dom"/>
</dbReference>
<comment type="catalytic activity">
    <reaction evidence="1">
        <text>ATP + protein L-histidine = ADP + protein N-phospho-L-histidine.</text>
        <dbReference type="EC" id="2.7.13.3"/>
    </reaction>
</comment>
<evidence type="ECO:0000256" key="9">
    <source>
        <dbReference type="ARBA" id="ARBA00023136"/>
    </source>
</evidence>
<dbReference type="PROSITE" id="PS50109">
    <property type="entry name" value="HIS_KIN"/>
    <property type="match status" value="1"/>
</dbReference>
<organism evidence="14 15">
    <name type="scientific">Nitratiruptor tergarcus DSM 16512</name>
    <dbReference type="NCBI Taxonomy" id="1069081"/>
    <lineage>
        <taxon>Bacteria</taxon>
        <taxon>Pseudomonadati</taxon>
        <taxon>Campylobacterota</taxon>
        <taxon>Epsilonproteobacteria</taxon>
        <taxon>Nautiliales</taxon>
        <taxon>Nitratiruptoraceae</taxon>
        <taxon>Nitratiruptor</taxon>
    </lineage>
</organism>
<dbReference type="Gene3D" id="3.30.565.10">
    <property type="entry name" value="Histidine kinase-like ATPase, C-terminal domain"/>
    <property type="match status" value="1"/>
</dbReference>
<dbReference type="OrthoDB" id="9812241at2"/>
<dbReference type="InterPro" id="IPR036890">
    <property type="entry name" value="HATPase_C_sf"/>
</dbReference>
<dbReference type="InterPro" id="IPR003660">
    <property type="entry name" value="HAMP_dom"/>
</dbReference>
<evidence type="ECO:0000313" key="14">
    <source>
        <dbReference type="EMBL" id="SMC08545.1"/>
    </source>
</evidence>
<feature type="coiled-coil region" evidence="10">
    <location>
        <begin position="187"/>
        <end position="217"/>
    </location>
</feature>
<dbReference type="EMBL" id="FWWZ01000001">
    <property type="protein sequence ID" value="SMC08545.1"/>
    <property type="molecule type" value="Genomic_DNA"/>
</dbReference>
<dbReference type="Gene3D" id="1.10.287.130">
    <property type="match status" value="1"/>
</dbReference>
<evidence type="ECO:0000256" key="7">
    <source>
        <dbReference type="ARBA" id="ARBA00022777"/>
    </source>
</evidence>
<dbReference type="PANTHER" id="PTHR45528">
    <property type="entry name" value="SENSOR HISTIDINE KINASE CPXA"/>
    <property type="match status" value="1"/>
</dbReference>
<feature type="domain" description="HAMP" evidence="13">
    <location>
        <begin position="160"/>
        <end position="209"/>
    </location>
</feature>
<keyword evidence="5" id="KW-0808">Transferase</keyword>
<dbReference type="SMART" id="SM00387">
    <property type="entry name" value="HATPase_c"/>
    <property type="match status" value="1"/>
</dbReference>
<evidence type="ECO:0000256" key="4">
    <source>
        <dbReference type="ARBA" id="ARBA00022553"/>
    </source>
</evidence>
<dbReference type="STRING" id="1069081.SAMN05660197_0300"/>
<dbReference type="PROSITE" id="PS50885">
    <property type="entry name" value="HAMP"/>
    <property type="match status" value="1"/>
</dbReference>
<evidence type="ECO:0000256" key="8">
    <source>
        <dbReference type="ARBA" id="ARBA00022989"/>
    </source>
</evidence>
<dbReference type="CDD" id="cd06225">
    <property type="entry name" value="HAMP"/>
    <property type="match status" value="1"/>
</dbReference>
<evidence type="ECO:0000256" key="3">
    <source>
        <dbReference type="ARBA" id="ARBA00012438"/>
    </source>
</evidence>
<reference evidence="15" key="1">
    <citation type="submission" date="2017-04" db="EMBL/GenBank/DDBJ databases">
        <authorList>
            <person name="Varghese N."/>
            <person name="Submissions S."/>
        </authorList>
    </citation>
    <scope>NUCLEOTIDE SEQUENCE [LARGE SCALE GENOMIC DNA]</scope>
    <source>
        <strain evidence="15">DSM 16512</strain>
    </source>
</reference>
<dbReference type="InterPro" id="IPR005467">
    <property type="entry name" value="His_kinase_dom"/>
</dbReference>
<dbReference type="EC" id="2.7.13.3" evidence="3"/>
<keyword evidence="8 11" id="KW-1133">Transmembrane helix</keyword>
<feature type="domain" description="Histidine kinase" evidence="12">
    <location>
        <begin position="217"/>
        <end position="407"/>
    </location>
</feature>
<dbReference type="InterPro" id="IPR036097">
    <property type="entry name" value="HisK_dim/P_sf"/>
</dbReference>
<dbReference type="Pfam" id="PF02518">
    <property type="entry name" value="HATPase_c"/>
    <property type="match status" value="1"/>
</dbReference>
<dbReference type="Proteomes" id="UP000192602">
    <property type="component" value="Unassembled WGS sequence"/>
</dbReference>
<evidence type="ECO:0000259" key="13">
    <source>
        <dbReference type="PROSITE" id="PS50885"/>
    </source>
</evidence>
<dbReference type="AlphaFoldDB" id="A0A1W1WQR7"/>
<evidence type="ECO:0000256" key="11">
    <source>
        <dbReference type="SAM" id="Phobius"/>
    </source>
</evidence>
<sequence length="407" mass="46653">MKKTSIFLWITLIFLLAFIGIGASYMLSLKYIKANDKNQMQKRFDFISKSLIWQLGTIQNPNSLIDDLQKLDLLPITHPKEILTILKTSQIIKRTRYPIGEIIILKKNSTYYIWIQSYGNTLLLKDISRGIEHLRLIYTTIFVIMMGFLLLIYILILIKLRPLKKITKEIEKFSAGNLELNLNIKGFKEINEVANALQNAADSLKNIQNSRKLLLRNIMHELKTPVTKGRIQAEMVEDPKQKQRLIHIFEKLNSLINELAAIEAVNAKIKPNLEPIKLSDIVQEAINIGMFDKKDIEIQIKSDPTIKADYKLLSIAVKNLIDNAIKYSTDHKAKIIVDQDSLTIINNAPALSKDLSYFLEPFSKEGKKSGFGLGLYLVSNILKMHGFTLHYHHQKGQNLFIISFLKP</sequence>
<evidence type="ECO:0000256" key="6">
    <source>
        <dbReference type="ARBA" id="ARBA00022692"/>
    </source>
</evidence>
<keyword evidence="6 11" id="KW-0812">Transmembrane</keyword>
<dbReference type="NCBIfam" id="NF038389">
    <property type="entry name" value="ArsS_fam_HK"/>
    <property type="match status" value="1"/>
</dbReference>